<organism evidence="4 5">
    <name type="scientific">Vreelandella aquamarina</name>
    <dbReference type="NCBI Taxonomy" id="77097"/>
    <lineage>
        <taxon>Bacteria</taxon>
        <taxon>Pseudomonadati</taxon>
        <taxon>Pseudomonadota</taxon>
        <taxon>Gammaproteobacteria</taxon>
        <taxon>Oceanospirillales</taxon>
        <taxon>Halomonadaceae</taxon>
        <taxon>Vreelandella</taxon>
    </lineage>
</organism>
<feature type="domain" description="M23ase beta-sheet core" evidence="3">
    <location>
        <begin position="284"/>
        <end position="376"/>
    </location>
</feature>
<evidence type="ECO:0000313" key="4">
    <source>
        <dbReference type="EMBL" id="BCA90253.1"/>
    </source>
</evidence>
<feature type="coiled-coil region" evidence="1">
    <location>
        <begin position="216"/>
        <end position="250"/>
    </location>
</feature>
<gene>
    <name evidence="4" type="ORF">HMSLTHF_00280</name>
</gene>
<dbReference type="PANTHER" id="PTHR21666:SF270">
    <property type="entry name" value="MUREIN HYDROLASE ACTIVATOR ENVC"/>
    <property type="match status" value="1"/>
</dbReference>
<feature type="chain" id="PRO_5026072813" evidence="2">
    <location>
        <begin position="27"/>
        <end position="383"/>
    </location>
</feature>
<keyword evidence="2" id="KW-0732">Signal</keyword>
<dbReference type="Proteomes" id="UP000503197">
    <property type="component" value="Chromosome"/>
</dbReference>
<name>A0A6F8SQP5_9GAMM</name>
<dbReference type="EMBL" id="AP022821">
    <property type="protein sequence ID" value="BCA90253.1"/>
    <property type="molecule type" value="Genomic_DNA"/>
</dbReference>
<dbReference type="GO" id="GO:0004222">
    <property type="term" value="F:metalloendopeptidase activity"/>
    <property type="evidence" value="ECO:0007669"/>
    <property type="project" value="TreeGrafter"/>
</dbReference>
<sequence length="383" mass="42974">MWQRLARTALLTTALLTLGYSSTAMAQQDEQAAREQLDAIGQEIDAMAKRLSATDQARDSAQQELRKVETELAQTHQRLDQLQAERRQLADETTQLRQHRERLEGERDAQYAALGQQLAALYRLGPTPQLKLLLNQSDPAELDRMQAYLNRLTQARQQRLTDIARLDTALADTELALAERQTRLDTLADELETQSALLAERTEERRGVVTTLDDRYGSEADRLADLNQSREQAEQQLRAIQAELARLAEPTPTTHITRTQGDLPWPVQGSITASFQRRNGVHYNGIVIQASEGTAVTAVHSGRVVFADWMRGFGNLLIIDHGDQIMTLYAHLQQFSARPGQQVSRGDAIGRVGNSGGQSRPALYFEVRRGGEPINPQRWIARR</sequence>
<dbReference type="InterPro" id="IPR011055">
    <property type="entry name" value="Dup_hybrid_motif"/>
</dbReference>
<feature type="coiled-coil region" evidence="1">
    <location>
        <begin position="51"/>
        <end position="109"/>
    </location>
</feature>
<dbReference type="Gene3D" id="2.70.70.10">
    <property type="entry name" value="Glucose Permease (Domain IIA)"/>
    <property type="match status" value="1"/>
</dbReference>
<evidence type="ECO:0000259" key="3">
    <source>
        <dbReference type="Pfam" id="PF01551"/>
    </source>
</evidence>
<feature type="signal peptide" evidence="2">
    <location>
        <begin position="1"/>
        <end position="26"/>
    </location>
</feature>
<evidence type="ECO:0000256" key="2">
    <source>
        <dbReference type="SAM" id="SignalP"/>
    </source>
</evidence>
<keyword evidence="1" id="KW-0175">Coiled coil</keyword>
<dbReference type="InterPro" id="IPR050570">
    <property type="entry name" value="Cell_wall_metabolism_enzyme"/>
</dbReference>
<protein>
    <submittedName>
        <fullName evidence="4">Peptidase M23</fullName>
    </submittedName>
</protein>
<reference evidence="4 5" key="1">
    <citation type="submission" date="2020-02" db="EMBL/GenBank/DDBJ databases">
        <title>Complete Genome Sequence of Halomonas meridiana strain BAA-801, Isolated from Deep Sea Thermal Vent.</title>
        <authorList>
            <person name="Takahashi Y."/>
            <person name="Takahashi H."/>
            <person name="Galipon J."/>
            <person name="Arakawa K."/>
        </authorList>
    </citation>
    <scope>NUCLEOTIDE SEQUENCE [LARGE SCALE GENOMIC DNA]</scope>
    <source>
        <strain evidence="4 5">Slthf1</strain>
    </source>
</reference>
<dbReference type="Pfam" id="PF01551">
    <property type="entry name" value="Peptidase_M23"/>
    <property type="match status" value="1"/>
</dbReference>
<dbReference type="InterPro" id="IPR016047">
    <property type="entry name" value="M23ase_b-sheet_dom"/>
</dbReference>
<evidence type="ECO:0000256" key="1">
    <source>
        <dbReference type="SAM" id="Coils"/>
    </source>
</evidence>
<evidence type="ECO:0000313" key="5">
    <source>
        <dbReference type="Proteomes" id="UP000503197"/>
    </source>
</evidence>
<accession>A0A6F8SQP5</accession>
<dbReference type="CDD" id="cd12797">
    <property type="entry name" value="M23_peptidase"/>
    <property type="match status" value="1"/>
</dbReference>
<dbReference type="PANTHER" id="PTHR21666">
    <property type="entry name" value="PEPTIDASE-RELATED"/>
    <property type="match status" value="1"/>
</dbReference>
<proteinExistence type="predicted"/>
<dbReference type="AlphaFoldDB" id="A0A6F8SQP5"/>
<dbReference type="SUPFAM" id="SSF51261">
    <property type="entry name" value="Duplicated hybrid motif"/>
    <property type="match status" value="1"/>
</dbReference>
<dbReference type="FunFam" id="2.70.70.10:FF:000003">
    <property type="entry name" value="Murein hydrolase activator EnvC"/>
    <property type="match status" value="1"/>
</dbReference>
<dbReference type="Gene3D" id="6.10.250.3150">
    <property type="match status" value="1"/>
</dbReference>